<evidence type="ECO:0000313" key="1">
    <source>
        <dbReference type="EMBL" id="KAJ9061765.1"/>
    </source>
</evidence>
<accession>A0ACC2SHE7</accession>
<evidence type="ECO:0000313" key="2">
    <source>
        <dbReference type="Proteomes" id="UP001165960"/>
    </source>
</evidence>
<sequence length="255" mass="29038">MFRSSLRKIIPNISKVNVASRCSIRPLQQSLFVSSAKSFSTSKVWSNSSGLVDADLKSTLARELGYEKDEGEVEVSEEMKEYMEKLPFKIIDKAGEDEVKLVRTFGNETIQVTFSIKDLEIPPESTVPEGEEVDESAIPNHPVRTTIDITKDGAGTMTFEAVIDDGYFNIEMASYYKDSKLAIEDSSEAEWKRHALYGGPVFQDLDEGLQVLFERYIEERGITTDLALFIPNYIQYKEQKEYMKWLENVHDFVKA</sequence>
<organism evidence="1 2">
    <name type="scientific">Entomophthora muscae</name>
    <dbReference type="NCBI Taxonomy" id="34485"/>
    <lineage>
        <taxon>Eukaryota</taxon>
        <taxon>Fungi</taxon>
        <taxon>Fungi incertae sedis</taxon>
        <taxon>Zoopagomycota</taxon>
        <taxon>Entomophthoromycotina</taxon>
        <taxon>Entomophthoromycetes</taxon>
        <taxon>Entomophthorales</taxon>
        <taxon>Entomophthoraceae</taxon>
        <taxon>Entomophthora</taxon>
    </lineage>
</organism>
<proteinExistence type="predicted"/>
<protein>
    <submittedName>
        <fullName evidence="1">Mitochondrial acidic protein mam33</fullName>
    </submittedName>
</protein>
<keyword evidence="2" id="KW-1185">Reference proteome</keyword>
<comment type="caution">
    <text evidence="1">The sequence shown here is derived from an EMBL/GenBank/DDBJ whole genome shotgun (WGS) entry which is preliminary data.</text>
</comment>
<reference evidence="1" key="1">
    <citation type="submission" date="2022-04" db="EMBL/GenBank/DDBJ databases">
        <title>Genome of the entomopathogenic fungus Entomophthora muscae.</title>
        <authorList>
            <person name="Elya C."/>
            <person name="Lovett B.R."/>
            <person name="Lee E."/>
            <person name="Macias A.M."/>
            <person name="Hajek A.E."/>
            <person name="De Bivort B.L."/>
            <person name="Kasson M.T."/>
            <person name="De Fine Licht H.H."/>
            <person name="Stajich J.E."/>
        </authorList>
    </citation>
    <scope>NUCLEOTIDE SEQUENCE</scope>
    <source>
        <strain evidence="1">Berkeley</strain>
    </source>
</reference>
<gene>
    <name evidence="1" type="primary">MAM33_4</name>
    <name evidence="1" type="ORF">DSO57_1017345</name>
</gene>
<dbReference type="EMBL" id="QTSX02005043">
    <property type="protein sequence ID" value="KAJ9061765.1"/>
    <property type="molecule type" value="Genomic_DNA"/>
</dbReference>
<name>A0ACC2SHE7_9FUNG</name>
<dbReference type="Proteomes" id="UP001165960">
    <property type="component" value="Unassembled WGS sequence"/>
</dbReference>